<evidence type="ECO:0000313" key="1">
    <source>
        <dbReference type="EMBL" id="QJD50893.1"/>
    </source>
</evidence>
<accession>A0A6M3SY13</accession>
<dbReference type="RefSeq" id="YP_010107544.1">
    <property type="nucleotide sequence ID" value="NC_055842.1"/>
</dbReference>
<sequence>MADKYRIKEHLETVYDKDKVQERIDALQSIVDNRKRGGKIIAEHKQTGRKHQWLLWYVKQ</sequence>
<evidence type="ECO:0000313" key="2">
    <source>
        <dbReference type="Proteomes" id="UP000502409"/>
    </source>
</evidence>
<proteinExistence type="predicted"/>
<reference evidence="1 2" key="1">
    <citation type="submission" date="2020-04" db="EMBL/GenBank/DDBJ databases">
        <authorList>
            <person name="Angtuaco S.E."/>
            <person name="Chung R.C."/>
            <person name="Hung A.H."/>
            <person name="Eghdamian A."/>
            <person name="Zhu L."/>
            <person name="Shaffer C.D."/>
            <person name="Weston-Hafer K.A."/>
            <person name="Garlena R.A."/>
            <person name="Russell D.A."/>
            <person name="Pope W.H."/>
            <person name="Jacobs-Sera D."/>
            <person name="Hatfull G.F."/>
        </authorList>
    </citation>
    <scope>NUCLEOTIDE SEQUENCE [LARGE SCALE GENOMIC DNA]</scope>
</reference>
<dbReference type="EMBL" id="MT310865">
    <property type="protein sequence ID" value="QJD50893.1"/>
    <property type="molecule type" value="Genomic_DNA"/>
</dbReference>
<dbReference type="Proteomes" id="UP000502409">
    <property type="component" value="Genome"/>
</dbReference>
<name>A0A6M3SY13_9CAUD</name>
<dbReference type="GeneID" id="65125674"/>
<protein>
    <submittedName>
        <fullName evidence="1">Uncharacterized protein</fullName>
    </submittedName>
</protein>
<gene>
    <name evidence="1" type="primary">172</name>
    <name evidence="1" type="ORF">SEA_BMOC_172</name>
</gene>
<dbReference type="KEGG" id="vg:65125674"/>
<organism evidence="1 2">
    <name type="scientific">Streptomyces phage Bmoc</name>
    <dbReference type="NCBI Taxonomy" id="2725629"/>
    <lineage>
        <taxon>Viruses</taxon>
        <taxon>Duplodnaviria</taxon>
        <taxon>Heunggongvirae</taxon>
        <taxon>Uroviricota</taxon>
        <taxon>Caudoviricetes</taxon>
        <taxon>Stanwilliamsviridae</taxon>
        <taxon>Boydwoodruffvirinae</taxon>
        <taxon>Samistivirus</taxon>
        <taxon>Samistivirus bmoc</taxon>
    </lineage>
</organism>
<keyword evidence="2" id="KW-1185">Reference proteome</keyword>